<accession>A0A7J6MWU0</accession>
<feature type="signal peptide" evidence="1">
    <location>
        <begin position="1"/>
        <end position="18"/>
    </location>
</feature>
<proteinExistence type="predicted"/>
<protein>
    <submittedName>
        <fullName evidence="2">Uncharacterized protein</fullName>
    </submittedName>
</protein>
<name>A0A7J6MWU0_PERCH</name>
<gene>
    <name evidence="2" type="ORF">FOL47_006697</name>
</gene>
<organism evidence="2 3">
    <name type="scientific">Perkinsus chesapeaki</name>
    <name type="common">Clam parasite</name>
    <name type="synonym">Perkinsus andrewsi</name>
    <dbReference type="NCBI Taxonomy" id="330153"/>
    <lineage>
        <taxon>Eukaryota</taxon>
        <taxon>Sar</taxon>
        <taxon>Alveolata</taxon>
        <taxon>Perkinsozoa</taxon>
        <taxon>Perkinsea</taxon>
        <taxon>Perkinsida</taxon>
        <taxon>Perkinsidae</taxon>
        <taxon>Perkinsus</taxon>
    </lineage>
</organism>
<sequence>MLYKAVAVTLLLVERASASAGEDNEHQHFDCEFLWANLMDKRGVKIKAVVEETRNPMDIHKMTVPRILEMEETTAEGEVITYNGEEVRGLLDLDIARMLKVEPAKVFKDNAARCGGMLRDLGKFLGEKSPVFQRDARLLGISNPSDSFVAWSIYNLKLEKAFTDRFTEENACDIEFDVCYNKEVKRTLRKGTKTKQKKKSFSVDASWVPGLDQFRLLSLNAKGKNLFKDGAKRSRLHSDLYDGKHVVTTETVPDFVLPDSSCKLFIKYTDWQLRLLLRDSIKMTPCETTKAGGGHGQSEGMGYLMWFEHDKTRVKNDKKADKRSKSKDIHGQRLTPEVHVMGYIMPTSL</sequence>
<dbReference type="EMBL" id="JAAPAO010000038">
    <property type="protein sequence ID" value="KAF4676089.1"/>
    <property type="molecule type" value="Genomic_DNA"/>
</dbReference>
<evidence type="ECO:0000313" key="3">
    <source>
        <dbReference type="Proteomes" id="UP000591131"/>
    </source>
</evidence>
<keyword evidence="3" id="KW-1185">Reference proteome</keyword>
<comment type="caution">
    <text evidence="2">The sequence shown here is derived from an EMBL/GenBank/DDBJ whole genome shotgun (WGS) entry which is preliminary data.</text>
</comment>
<evidence type="ECO:0000256" key="1">
    <source>
        <dbReference type="SAM" id="SignalP"/>
    </source>
</evidence>
<keyword evidence="1" id="KW-0732">Signal</keyword>
<dbReference type="AlphaFoldDB" id="A0A7J6MWU0"/>
<reference evidence="2 3" key="1">
    <citation type="submission" date="2020-04" db="EMBL/GenBank/DDBJ databases">
        <title>Perkinsus chesapeaki whole genome sequence.</title>
        <authorList>
            <person name="Bogema D.R."/>
        </authorList>
    </citation>
    <scope>NUCLEOTIDE SEQUENCE [LARGE SCALE GENOMIC DNA]</scope>
    <source>
        <strain evidence="2">ATCC PRA-425</strain>
    </source>
</reference>
<feature type="chain" id="PRO_5029489071" evidence="1">
    <location>
        <begin position="19"/>
        <end position="349"/>
    </location>
</feature>
<evidence type="ECO:0000313" key="2">
    <source>
        <dbReference type="EMBL" id="KAF4676089.1"/>
    </source>
</evidence>
<dbReference type="Proteomes" id="UP000591131">
    <property type="component" value="Unassembled WGS sequence"/>
</dbReference>
<dbReference type="OrthoDB" id="413380at2759"/>